<evidence type="ECO:0000256" key="4">
    <source>
        <dbReference type="ARBA" id="ARBA00022741"/>
    </source>
</evidence>
<keyword evidence="4" id="KW-0547">Nucleotide-binding</keyword>
<evidence type="ECO:0000256" key="5">
    <source>
        <dbReference type="ARBA" id="ARBA00023134"/>
    </source>
</evidence>
<evidence type="ECO:0000256" key="10">
    <source>
        <dbReference type="SAM" id="MobiDB-lite"/>
    </source>
</evidence>
<dbReference type="OMA" id="CIRGETY"/>
<dbReference type="PROSITE" id="PS51420">
    <property type="entry name" value="RHO"/>
    <property type="match status" value="1"/>
</dbReference>
<sequence length="373" mass="41389">MELNSMSPVLQSKMAISPQSSRSTVDRAGSSKVVLAYRNASQHLCSSGIKAGMGMLKLATLQWKQCKTRSEAIVKQGSSPSSRNSCKNSPLDQLAALVVNGPTRLSQLGQEPCQDKSRKHQNCKRIVVLGAPRVGKTSILRRYLRDGFVEEYKPTSEDFHRKLFRIRGETYQIDILDASGERSFPAKRRLSILTGDVFLLVFSLDDRSSFEEVCALRTEILEAKAKLNQISVPGQCATVPFVVCANKMDLPLSERAIPQTDLMQTLGEDCAYFETSAKESTNLDKVFEALAKQGGLPAETGPSQHRKVSLRSYQAMCTDRVHGRWSQAPRSDDACGALHPLARRPSFSTDLRQIMGPHQPQKPCKNFEKCKIQ</sequence>
<dbReference type="Ensembl" id="ENSGMOT00000001263.2">
    <property type="protein sequence ID" value="ENSGMOP00000001217.2"/>
    <property type="gene ID" value="ENSGMOG00000001182.2"/>
</dbReference>
<evidence type="ECO:0000313" key="12">
    <source>
        <dbReference type="Proteomes" id="UP000694546"/>
    </source>
</evidence>
<keyword evidence="12" id="KW-1185">Reference proteome</keyword>
<dbReference type="PANTHER" id="PTHR46149:SF2">
    <property type="entry name" value="GTP-BINDING PROTEIN RHES"/>
    <property type="match status" value="1"/>
</dbReference>
<accession>A0A8C5F3R2</accession>
<dbReference type="PRINTS" id="PR00449">
    <property type="entry name" value="RASTRNSFRMNG"/>
</dbReference>
<dbReference type="InterPro" id="IPR027417">
    <property type="entry name" value="P-loop_NTPase"/>
</dbReference>
<evidence type="ECO:0000256" key="2">
    <source>
        <dbReference type="ARBA" id="ARBA00022475"/>
    </source>
</evidence>
<dbReference type="SUPFAM" id="SSF52540">
    <property type="entry name" value="P-loop containing nucleoside triphosphate hydrolases"/>
    <property type="match status" value="1"/>
</dbReference>
<dbReference type="PROSITE" id="PS51421">
    <property type="entry name" value="RAS"/>
    <property type="match status" value="1"/>
</dbReference>
<dbReference type="Proteomes" id="UP000694546">
    <property type="component" value="Chromosome 3"/>
</dbReference>
<dbReference type="OrthoDB" id="265044at2759"/>
<organism evidence="11 12">
    <name type="scientific">Gadus morhua</name>
    <name type="common">Atlantic cod</name>
    <dbReference type="NCBI Taxonomy" id="8049"/>
    <lineage>
        <taxon>Eukaryota</taxon>
        <taxon>Metazoa</taxon>
        <taxon>Chordata</taxon>
        <taxon>Craniata</taxon>
        <taxon>Vertebrata</taxon>
        <taxon>Euteleostomi</taxon>
        <taxon>Actinopterygii</taxon>
        <taxon>Neopterygii</taxon>
        <taxon>Teleostei</taxon>
        <taxon>Neoteleostei</taxon>
        <taxon>Acanthomorphata</taxon>
        <taxon>Zeiogadaria</taxon>
        <taxon>Gadariae</taxon>
        <taxon>Gadiformes</taxon>
        <taxon>Gadoidei</taxon>
        <taxon>Gadidae</taxon>
        <taxon>Gadus</taxon>
    </lineage>
</organism>
<dbReference type="SMART" id="SM00173">
    <property type="entry name" value="RAS"/>
    <property type="match status" value="1"/>
</dbReference>
<evidence type="ECO:0000313" key="11">
    <source>
        <dbReference type="Ensembl" id="ENSGMOP00000001217.2"/>
    </source>
</evidence>
<reference evidence="11" key="1">
    <citation type="submission" date="2025-08" db="UniProtKB">
        <authorList>
            <consortium name="Ensembl"/>
        </authorList>
    </citation>
    <scope>IDENTIFICATION</scope>
</reference>
<dbReference type="GO" id="GO:0005886">
    <property type="term" value="C:plasma membrane"/>
    <property type="evidence" value="ECO:0007669"/>
    <property type="project" value="UniProtKB-SubCell"/>
</dbReference>
<dbReference type="PROSITE" id="PS51419">
    <property type="entry name" value="RAB"/>
    <property type="match status" value="1"/>
</dbReference>
<dbReference type="Pfam" id="PF00071">
    <property type="entry name" value="Ras"/>
    <property type="match status" value="1"/>
</dbReference>
<dbReference type="Gene3D" id="3.40.50.300">
    <property type="entry name" value="P-loop containing nucleotide triphosphate hydrolases"/>
    <property type="match status" value="1"/>
</dbReference>
<evidence type="ECO:0000256" key="1">
    <source>
        <dbReference type="ARBA" id="ARBA00004193"/>
    </source>
</evidence>
<dbReference type="GeneTree" id="ENSGT00940000165021"/>
<dbReference type="GO" id="GO:0003924">
    <property type="term" value="F:GTPase activity"/>
    <property type="evidence" value="ECO:0007669"/>
    <property type="project" value="InterPro"/>
</dbReference>
<feature type="region of interest" description="Disordered" evidence="10">
    <location>
        <begin position="1"/>
        <end position="27"/>
    </location>
</feature>
<dbReference type="SMART" id="SM00175">
    <property type="entry name" value="RAB"/>
    <property type="match status" value="1"/>
</dbReference>
<dbReference type="GO" id="GO:0005525">
    <property type="term" value="F:GTP binding"/>
    <property type="evidence" value="ECO:0007669"/>
    <property type="project" value="UniProtKB-KW"/>
</dbReference>
<dbReference type="FunFam" id="3.40.50.300:FF:000475">
    <property type="entry name" value="GTP-binding protein Rhes"/>
    <property type="match status" value="1"/>
</dbReference>
<evidence type="ECO:0000256" key="9">
    <source>
        <dbReference type="ARBA" id="ARBA00038061"/>
    </source>
</evidence>
<protein>
    <submittedName>
        <fullName evidence="11">RASD family member 2b</fullName>
    </submittedName>
</protein>
<dbReference type="InterPro" id="IPR052236">
    <property type="entry name" value="Small_GTPase_RasD"/>
</dbReference>
<comment type="similarity">
    <text evidence="9">Belongs to the small GTPase superfamily. RasD family.</text>
</comment>
<name>A0A8C5F3R2_GADMO</name>
<proteinExistence type="inferred from homology"/>
<evidence type="ECO:0000256" key="3">
    <source>
        <dbReference type="ARBA" id="ARBA00022481"/>
    </source>
</evidence>
<dbReference type="InterPro" id="IPR005225">
    <property type="entry name" value="Small_GTP-bd"/>
</dbReference>
<reference evidence="11" key="2">
    <citation type="submission" date="2025-09" db="UniProtKB">
        <authorList>
            <consortium name="Ensembl"/>
        </authorList>
    </citation>
    <scope>IDENTIFICATION</scope>
</reference>
<evidence type="ECO:0000256" key="7">
    <source>
        <dbReference type="ARBA" id="ARBA00023288"/>
    </source>
</evidence>
<dbReference type="InterPro" id="IPR001806">
    <property type="entry name" value="Small_GTPase"/>
</dbReference>
<feature type="compositionally biased region" description="Polar residues" evidence="10">
    <location>
        <begin position="1"/>
        <end position="10"/>
    </location>
</feature>
<keyword evidence="6" id="KW-0472">Membrane</keyword>
<evidence type="ECO:0000256" key="6">
    <source>
        <dbReference type="ARBA" id="ARBA00023136"/>
    </source>
</evidence>
<keyword evidence="2" id="KW-1003">Cell membrane</keyword>
<dbReference type="NCBIfam" id="TIGR00231">
    <property type="entry name" value="small_GTP"/>
    <property type="match status" value="1"/>
</dbReference>
<keyword evidence="8" id="KW-0636">Prenylation</keyword>
<keyword evidence="3" id="KW-0488">Methylation</keyword>
<comment type="subcellular location">
    <subcellularLocation>
        <location evidence="1">Cell membrane</location>
        <topology evidence="1">Lipid-anchor</topology>
    </subcellularLocation>
</comment>
<keyword evidence="5" id="KW-0342">GTP-binding</keyword>
<gene>
    <name evidence="11" type="primary">rasd2b</name>
</gene>
<dbReference type="PANTHER" id="PTHR46149">
    <property type="entry name" value="MIP08469P"/>
    <property type="match status" value="1"/>
</dbReference>
<dbReference type="GO" id="GO:0007165">
    <property type="term" value="P:signal transduction"/>
    <property type="evidence" value="ECO:0007669"/>
    <property type="project" value="TreeGrafter"/>
</dbReference>
<keyword evidence="7" id="KW-0449">Lipoprotein</keyword>
<evidence type="ECO:0000256" key="8">
    <source>
        <dbReference type="ARBA" id="ARBA00023289"/>
    </source>
</evidence>
<dbReference type="AlphaFoldDB" id="A0A8C5F3R2"/>
<dbReference type="GO" id="GO:0031681">
    <property type="term" value="F:G-protein beta-subunit binding"/>
    <property type="evidence" value="ECO:0007669"/>
    <property type="project" value="TreeGrafter"/>
</dbReference>
<dbReference type="SMART" id="SM00174">
    <property type="entry name" value="RHO"/>
    <property type="match status" value="1"/>
</dbReference>